<gene>
    <name evidence="3" type="ORF">H1R20_g865</name>
</gene>
<feature type="non-terminal residue" evidence="3">
    <location>
        <position position="1"/>
    </location>
</feature>
<evidence type="ECO:0000313" key="4">
    <source>
        <dbReference type="Proteomes" id="UP001140091"/>
    </source>
</evidence>
<protein>
    <recommendedName>
        <fullName evidence="2">Nephrocystin 3-like N-terminal domain-containing protein</fullName>
    </recommendedName>
</protein>
<reference evidence="3" key="1">
    <citation type="submission" date="2022-06" db="EMBL/GenBank/DDBJ databases">
        <title>Genome Sequence of Candolleomyces eurysporus.</title>
        <authorList>
            <person name="Buettner E."/>
        </authorList>
    </citation>
    <scope>NUCLEOTIDE SEQUENCE</scope>
    <source>
        <strain evidence="3">VTCC 930004</strain>
    </source>
</reference>
<dbReference type="PANTHER" id="PTHR10039">
    <property type="entry name" value="AMELOGENIN"/>
    <property type="match status" value="1"/>
</dbReference>
<sequence length="392" mass="44018">MRDLHVFMPAEHNSQQSIDGWKMLFEKTAPNALHNSSARFDPPRCDEDTRVEVNSELLNWIQDHDAPQRLLCITGAAGAGKSAIQQTLAESCTKLDILAAGFFFSALDPTRNNSSAIVATIAYQIGLCNHALRQYIGAAIEHDQHIFSRELKTQMDVLIVQPVQRLRSLGFNPTHLLQYVIIIDGLDECQDERHQAEVLSIVEQCLLDNDLPFRIAIASRPEWAIRSALEAAGYLHEIAYHLQLSDSYDASADIRRCLWRRLRDIGSRSSDPRARSPLWPSQEVIEMLVQAASGQFIYATTVVKYVSERRSSPVGRLQVLTTWTSTQHPHARPFEALDVLYSGILRTAKAEYEAVDTNSGRDFLLLFAAHRLNDGLGDSHLTKPNAFYLSVV</sequence>
<dbReference type="Pfam" id="PF24883">
    <property type="entry name" value="NPHP3_N"/>
    <property type="match status" value="1"/>
</dbReference>
<dbReference type="InterPro" id="IPR027417">
    <property type="entry name" value="P-loop_NTPase"/>
</dbReference>
<dbReference type="OrthoDB" id="4760524at2759"/>
<evidence type="ECO:0000256" key="1">
    <source>
        <dbReference type="ARBA" id="ARBA00022737"/>
    </source>
</evidence>
<evidence type="ECO:0000259" key="2">
    <source>
        <dbReference type="Pfam" id="PF24883"/>
    </source>
</evidence>
<dbReference type="InterPro" id="IPR056884">
    <property type="entry name" value="NPHP3-like_N"/>
</dbReference>
<keyword evidence="1" id="KW-0677">Repeat</keyword>
<dbReference type="PANTHER" id="PTHR10039:SF14">
    <property type="entry name" value="NACHT DOMAIN-CONTAINING PROTEIN"/>
    <property type="match status" value="1"/>
</dbReference>
<dbReference type="Gene3D" id="3.40.50.300">
    <property type="entry name" value="P-loop containing nucleotide triphosphate hydrolases"/>
    <property type="match status" value="1"/>
</dbReference>
<evidence type="ECO:0000313" key="3">
    <source>
        <dbReference type="EMBL" id="KAJ2936229.1"/>
    </source>
</evidence>
<accession>A0A9W8JLF5</accession>
<feature type="domain" description="Nephrocystin 3-like N-terminal" evidence="2">
    <location>
        <begin position="55"/>
        <end position="220"/>
    </location>
</feature>
<dbReference type="AlphaFoldDB" id="A0A9W8JLF5"/>
<comment type="caution">
    <text evidence="3">The sequence shown here is derived from an EMBL/GenBank/DDBJ whole genome shotgun (WGS) entry which is preliminary data.</text>
</comment>
<organism evidence="3 4">
    <name type="scientific">Candolleomyces eurysporus</name>
    <dbReference type="NCBI Taxonomy" id="2828524"/>
    <lineage>
        <taxon>Eukaryota</taxon>
        <taxon>Fungi</taxon>
        <taxon>Dikarya</taxon>
        <taxon>Basidiomycota</taxon>
        <taxon>Agaricomycotina</taxon>
        <taxon>Agaricomycetes</taxon>
        <taxon>Agaricomycetidae</taxon>
        <taxon>Agaricales</taxon>
        <taxon>Agaricineae</taxon>
        <taxon>Psathyrellaceae</taxon>
        <taxon>Candolleomyces</taxon>
    </lineage>
</organism>
<name>A0A9W8JLF5_9AGAR</name>
<proteinExistence type="predicted"/>
<dbReference type="SUPFAM" id="SSF52540">
    <property type="entry name" value="P-loop containing nucleoside triphosphate hydrolases"/>
    <property type="match status" value="1"/>
</dbReference>
<dbReference type="EMBL" id="JANBPK010000132">
    <property type="protein sequence ID" value="KAJ2936229.1"/>
    <property type="molecule type" value="Genomic_DNA"/>
</dbReference>
<keyword evidence="4" id="KW-1185">Reference proteome</keyword>
<dbReference type="Proteomes" id="UP001140091">
    <property type="component" value="Unassembled WGS sequence"/>
</dbReference>